<dbReference type="Proteomes" id="UP001165289">
    <property type="component" value="Unassembled WGS sequence"/>
</dbReference>
<dbReference type="EMBL" id="JAKMXF010000111">
    <property type="protein sequence ID" value="KAI6657304.1"/>
    <property type="molecule type" value="Genomic_DNA"/>
</dbReference>
<gene>
    <name evidence="1" type="ORF">LOD99_52</name>
</gene>
<keyword evidence="2" id="KW-1185">Reference proteome</keyword>
<evidence type="ECO:0000313" key="2">
    <source>
        <dbReference type="Proteomes" id="UP001165289"/>
    </source>
</evidence>
<proteinExistence type="predicted"/>
<evidence type="ECO:0000313" key="1">
    <source>
        <dbReference type="EMBL" id="KAI6657304.1"/>
    </source>
</evidence>
<dbReference type="InterPro" id="IPR028260">
    <property type="entry name" value="FAM177"/>
</dbReference>
<name>A0AAV7KB43_9METZ</name>
<sequence>MASIDCENISNEQENYQRRVSEFSYLVNQGNPQIVNALPERVKSRVIEHLSTTDATQLDEPISIIKLPSKEKHPYLYYSFLPLYVTYRVAHYMGGKLAWFFGITSPAYQDTIDMMEEQLEREESIEN</sequence>
<dbReference type="AlphaFoldDB" id="A0AAV7KB43"/>
<organism evidence="1 2">
    <name type="scientific">Oopsacas minuta</name>
    <dbReference type="NCBI Taxonomy" id="111878"/>
    <lineage>
        <taxon>Eukaryota</taxon>
        <taxon>Metazoa</taxon>
        <taxon>Porifera</taxon>
        <taxon>Hexactinellida</taxon>
        <taxon>Hexasterophora</taxon>
        <taxon>Lyssacinosida</taxon>
        <taxon>Leucopsacidae</taxon>
        <taxon>Oopsacas</taxon>
    </lineage>
</organism>
<accession>A0AAV7KB43</accession>
<comment type="caution">
    <text evidence="1">The sequence shown here is derived from an EMBL/GenBank/DDBJ whole genome shotgun (WGS) entry which is preliminary data.</text>
</comment>
<protein>
    <submittedName>
        <fullName evidence="1">Uncharacterized protein</fullName>
    </submittedName>
</protein>
<reference evidence="1 2" key="1">
    <citation type="journal article" date="2023" name="BMC Biol.">
        <title>The compact genome of the sponge Oopsacas minuta (Hexactinellida) is lacking key metazoan core genes.</title>
        <authorList>
            <person name="Santini S."/>
            <person name="Schenkelaars Q."/>
            <person name="Jourda C."/>
            <person name="Duchesne M."/>
            <person name="Belahbib H."/>
            <person name="Rocher C."/>
            <person name="Selva M."/>
            <person name="Riesgo A."/>
            <person name="Vervoort M."/>
            <person name="Leys S.P."/>
            <person name="Kodjabachian L."/>
            <person name="Le Bivic A."/>
            <person name="Borchiellini C."/>
            <person name="Claverie J.M."/>
            <person name="Renard E."/>
        </authorList>
    </citation>
    <scope>NUCLEOTIDE SEQUENCE [LARGE SCALE GENOMIC DNA]</scope>
    <source>
        <strain evidence="1">SPO-2</strain>
    </source>
</reference>
<dbReference type="Pfam" id="PF14774">
    <property type="entry name" value="FAM177"/>
    <property type="match status" value="1"/>
</dbReference>